<dbReference type="Pfam" id="PF01266">
    <property type="entry name" value="DAO"/>
    <property type="match status" value="1"/>
</dbReference>
<dbReference type="PANTHER" id="PTHR13847">
    <property type="entry name" value="SARCOSINE DEHYDROGENASE-RELATED"/>
    <property type="match status" value="1"/>
</dbReference>
<dbReference type="Proteomes" id="UP000216020">
    <property type="component" value="Unassembled WGS sequence"/>
</dbReference>
<reference evidence="4" key="1">
    <citation type="submission" date="2017-05" db="EMBL/GenBank/DDBJ databases">
        <title>Complete and WGS of Bordetella genogroups.</title>
        <authorList>
            <person name="Spilker T."/>
            <person name="Lipuma J."/>
        </authorList>
    </citation>
    <scope>NUCLEOTIDE SEQUENCE [LARGE SCALE GENOMIC DNA]</scope>
    <source>
        <strain evidence="4">AU16122</strain>
    </source>
</reference>
<accession>A0A261S5N6</accession>
<name>A0A261S5N6_9BORD</name>
<organism evidence="3 4">
    <name type="scientific">Bordetella genomosp. 10</name>
    <dbReference type="NCBI Taxonomy" id="1416804"/>
    <lineage>
        <taxon>Bacteria</taxon>
        <taxon>Pseudomonadati</taxon>
        <taxon>Pseudomonadota</taxon>
        <taxon>Betaproteobacteria</taxon>
        <taxon>Burkholderiales</taxon>
        <taxon>Alcaligenaceae</taxon>
        <taxon>Bordetella</taxon>
    </lineage>
</organism>
<gene>
    <name evidence="3" type="ORF">CAL29_30105</name>
</gene>
<dbReference type="InterPro" id="IPR006076">
    <property type="entry name" value="FAD-dep_OxRdtase"/>
</dbReference>
<evidence type="ECO:0000259" key="2">
    <source>
        <dbReference type="Pfam" id="PF01266"/>
    </source>
</evidence>
<dbReference type="Gene3D" id="3.50.50.60">
    <property type="entry name" value="FAD/NAD(P)-binding domain"/>
    <property type="match status" value="1"/>
</dbReference>
<dbReference type="AlphaFoldDB" id="A0A261S5N6"/>
<keyword evidence="1" id="KW-0560">Oxidoreductase</keyword>
<dbReference type="EMBL" id="NEVM01000005">
    <property type="protein sequence ID" value="OZI32090.1"/>
    <property type="molecule type" value="Genomic_DNA"/>
</dbReference>
<dbReference type="PANTHER" id="PTHR13847:SF287">
    <property type="entry name" value="FAD-DEPENDENT OXIDOREDUCTASE DOMAIN-CONTAINING PROTEIN 1"/>
    <property type="match status" value="1"/>
</dbReference>
<keyword evidence="4" id="KW-1185">Reference proteome</keyword>
<evidence type="ECO:0000256" key="1">
    <source>
        <dbReference type="ARBA" id="ARBA00023002"/>
    </source>
</evidence>
<dbReference type="RefSeq" id="WP_094856497.1">
    <property type="nucleotide sequence ID" value="NZ_NEVM01000005.1"/>
</dbReference>
<feature type="domain" description="FAD dependent oxidoreductase" evidence="2">
    <location>
        <begin position="6"/>
        <end position="337"/>
    </location>
</feature>
<protein>
    <submittedName>
        <fullName evidence="3">FAD-dependent oxidoreductase</fullName>
    </submittedName>
</protein>
<dbReference type="GO" id="GO:0016491">
    <property type="term" value="F:oxidoreductase activity"/>
    <property type="evidence" value="ECO:0007669"/>
    <property type="project" value="UniProtKB-KW"/>
</dbReference>
<dbReference type="SUPFAM" id="SSF51905">
    <property type="entry name" value="FAD/NAD(P)-binding domain"/>
    <property type="match status" value="1"/>
</dbReference>
<dbReference type="SUPFAM" id="SSF54373">
    <property type="entry name" value="FAD-linked reductases, C-terminal domain"/>
    <property type="match status" value="1"/>
</dbReference>
<dbReference type="Gene3D" id="3.30.9.10">
    <property type="entry name" value="D-Amino Acid Oxidase, subunit A, domain 2"/>
    <property type="match status" value="1"/>
</dbReference>
<dbReference type="InterPro" id="IPR036188">
    <property type="entry name" value="FAD/NAD-bd_sf"/>
</dbReference>
<comment type="caution">
    <text evidence="3">The sequence shown here is derived from an EMBL/GenBank/DDBJ whole genome shotgun (WGS) entry which is preliminary data.</text>
</comment>
<evidence type="ECO:0000313" key="3">
    <source>
        <dbReference type="EMBL" id="OZI32090.1"/>
    </source>
</evidence>
<dbReference type="OrthoDB" id="9805337at2"/>
<sequence length="377" mass="40319">MSSNEIIVVGGGLVGAAIAYGAAKSGAAVTLLDQGDIAHRASRGNFGLVWLQSKGAGFPRYARWSRDAVDHWRPLAKELADLTGVDVDLQQHGGFWIGFSEKEIAERAVMLADIDTDGRTPFEILDHAELRARLPEIGPQVVGGSWCPLDGHVNPLKLLHALHAGLKLHGGRIFNGVDIREVGSDGEAGRFQARTIDGRQWTADKIVLAAGLGNDRLAPQLGLHAPVVANRGQVLITERLKKFLPYPTNKARQTAEGTVQLGFSVEDVGLDDGTTVAGIEWIARRAVTTFPLLSSVKLIRAWGALRVMTPDGAPIYQESARHPGAFVATSHSGVSLAGSHAYEIGPWIAGVQPAPDGVAQFAGERFLDPNRKFSNAH</sequence>
<evidence type="ECO:0000313" key="4">
    <source>
        <dbReference type="Proteomes" id="UP000216020"/>
    </source>
</evidence>
<dbReference type="GO" id="GO:0005737">
    <property type="term" value="C:cytoplasm"/>
    <property type="evidence" value="ECO:0007669"/>
    <property type="project" value="TreeGrafter"/>
</dbReference>
<proteinExistence type="predicted"/>